<dbReference type="GO" id="GO:0008483">
    <property type="term" value="F:transaminase activity"/>
    <property type="evidence" value="ECO:0007669"/>
    <property type="project" value="UniProtKB-KW"/>
</dbReference>
<dbReference type="EC" id="2.6.1.-" evidence="6"/>
<dbReference type="PROSITE" id="PS00105">
    <property type="entry name" value="AA_TRANSFER_CLASS_1"/>
    <property type="match status" value="1"/>
</dbReference>
<keyword evidence="3 6" id="KW-0032">Aminotransferase</keyword>
<comment type="caution">
    <text evidence="8">The sequence shown here is derived from an EMBL/GenBank/DDBJ whole genome shotgun (WGS) entry which is preliminary data.</text>
</comment>
<dbReference type="EMBL" id="JSZA02000022">
    <property type="protein sequence ID" value="KHD04612.2"/>
    <property type="molecule type" value="Genomic_DNA"/>
</dbReference>
<reference evidence="8 9" key="1">
    <citation type="journal article" date="2016" name="Front. Microbiol.">
        <title>Single-Cell (Meta-)Genomics of a Dimorphic Candidatus Thiomargarita nelsonii Reveals Genomic Plasticity.</title>
        <authorList>
            <person name="Flood B.E."/>
            <person name="Fliss P."/>
            <person name="Jones D.S."/>
            <person name="Dick G.J."/>
            <person name="Jain S."/>
            <person name="Kaster A.K."/>
            <person name="Winkel M."/>
            <person name="Mussmann M."/>
            <person name="Bailey J."/>
        </authorList>
    </citation>
    <scope>NUCLEOTIDE SEQUENCE [LARGE SCALE GENOMIC DNA]</scope>
    <source>
        <strain evidence="8">Hydrate Ridge</strain>
    </source>
</reference>
<evidence type="ECO:0000313" key="8">
    <source>
        <dbReference type="EMBL" id="KHD04612.2"/>
    </source>
</evidence>
<name>A0A0A6P2E3_9GAMM</name>
<accession>A0A0A6P2E3</accession>
<dbReference type="InterPro" id="IPR004839">
    <property type="entry name" value="Aminotransferase_I/II_large"/>
</dbReference>
<evidence type="ECO:0000256" key="3">
    <source>
        <dbReference type="ARBA" id="ARBA00022576"/>
    </source>
</evidence>
<dbReference type="AlphaFoldDB" id="A0A0A6P2E3"/>
<dbReference type="PANTHER" id="PTHR46383:SF2">
    <property type="entry name" value="AMINOTRANSFERASE"/>
    <property type="match status" value="1"/>
</dbReference>
<evidence type="ECO:0000256" key="1">
    <source>
        <dbReference type="ARBA" id="ARBA00001933"/>
    </source>
</evidence>
<dbReference type="PANTHER" id="PTHR46383">
    <property type="entry name" value="ASPARTATE AMINOTRANSFERASE"/>
    <property type="match status" value="1"/>
</dbReference>
<dbReference type="Pfam" id="PF00155">
    <property type="entry name" value="Aminotran_1_2"/>
    <property type="match status" value="1"/>
</dbReference>
<dbReference type="GO" id="GO:0006520">
    <property type="term" value="P:amino acid metabolic process"/>
    <property type="evidence" value="ECO:0007669"/>
    <property type="project" value="InterPro"/>
</dbReference>
<protein>
    <recommendedName>
        <fullName evidence="6">Aminotransferase</fullName>
        <ecNumber evidence="6">2.6.1.-</ecNumber>
    </recommendedName>
</protein>
<sequence length="374" mass="42411">MSRLENISPFLVMDVLRKARSMPDAIHFEIGEPDIPPSPKVIEAMVKASIEQKIHYTESLGLFALREKIAAFYQKRYQVNISPAQIVLTVGTSGAFLITYAILLNAGEKLLLTDPAYPCYKNFSYILDLQPVFVPIDKSTDYQLTVEQLKAHQNIKAVQISSPSNPIGNVYSKTALKALIEYCDNQNIYFISDEIYHGLVYETTAQTALAFSKNAIVINGFSKYFGLPGLRLGWVILPPQLVRAAEIVMQSLYISAPTISQYAALEAFNDEQHLNKIVHTYQNRRNYLYKELSQLFTIDAKPEGGFYIWTDISKYSTDSLKFSELLLEKIHIATTSGVDFGKNKTNNYIRFAYTRDIEHLKEGVERLKGFLKKC</sequence>
<organism evidence="8 9">
    <name type="scientific">Candidatus Thiomargarita nelsonii</name>
    <dbReference type="NCBI Taxonomy" id="1003181"/>
    <lineage>
        <taxon>Bacteria</taxon>
        <taxon>Pseudomonadati</taxon>
        <taxon>Pseudomonadota</taxon>
        <taxon>Gammaproteobacteria</taxon>
        <taxon>Thiotrichales</taxon>
        <taxon>Thiotrichaceae</taxon>
        <taxon>Thiomargarita</taxon>
    </lineage>
</organism>
<dbReference type="GO" id="GO:0030170">
    <property type="term" value="F:pyridoxal phosphate binding"/>
    <property type="evidence" value="ECO:0007669"/>
    <property type="project" value="InterPro"/>
</dbReference>
<evidence type="ECO:0000259" key="7">
    <source>
        <dbReference type="Pfam" id="PF00155"/>
    </source>
</evidence>
<comment type="similarity">
    <text evidence="2 6">Belongs to the class-I pyridoxal-phosphate-dependent aminotransferase family.</text>
</comment>
<dbReference type="CDD" id="cd00609">
    <property type="entry name" value="AAT_like"/>
    <property type="match status" value="1"/>
</dbReference>
<evidence type="ECO:0000256" key="6">
    <source>
        <dbReference type="RuleBase" id="RU000481"/>
    </source>
</evidence>
<gene>
    <name evidence="8" type="ORF">PN36_07545</name>
</gene>
<feature type="domain" description="Aminotransferase class I/classII large" evidence="7">
    <location>
        <begin position="24"/>
        <end position="367"/>
    </location>
</feature>
<dbReference type="InterPro" id="IPR050596">
    <property type="entry name" value="AspAT/PAT-like"/>
</dbReference>
<keyword evidence="4 6" id="KW-0808">Transferase</keyword>
<keyword evidence="9" id="KW-1185">Reference proteome</keyword>
<dbReference type="InterPro" id="IPR015421">
    <property type="entry name" value="PyrdxlP-dep_Trfase_major"/>
</dbReference>
<evidence type="ECO:0000256" key="4">
    <source>
        <dbReference type="ARBA" id="ARBA00022679"/>
    </source>
</evidence>
<dbReference type="InterPro" id="IPR015424">
    <property type="entry name" value="PyrdxlP-dep_Trfase"/>
</dbReference>
<proteinExistence type="inferred from homology"/>
<dbReference type="Gene3D" id="3.40.640.10">
    <property type="entry name" value="Type I PLP-dependent aspartate aminotransferase-like (Major domain)"/>
    <property type="match status" value="1"/>
</dbReference>
<comment type="cofactor">
    <cofactor evidence="1 6">
        <name>pyridoxal 5'-phosphate</name>
        <dbReference type="ChEBI" id="CHEBI:597326"/>
    </cofactor>
</comment>
<evidence type="ECO:0000313" key="9">
    <source>
        <dbReference type="Proteomes" id="UP000030428"/>
    </source>
</evidence>
<dbReference type="InterPro" id="IPR004838">
    <property type="entry name" value="NHTrfase_class1_PyrdxlP-BS"/>
</dbReference>
<dbReference type="SUPFAM" id="SSF53383">
    <property type="entry name" value="PLP-dependent transferases"/>
    <property type="match status" value="1"/>
</dbReference>
<evidence type="ECO:0000256" key="5">
    <source>
        <dbReference type="ARBA" id="ARBA00022898"/>
    </source>
</evidence>
<dbReference type="Proteomes" id="UP000030428">
    <property type="component" value="Unassembled WGS sequence"/>
</dbReference>
<evidence type="ECO:0000256" key="2">
    <source>
        <dbReference type="ARBA" id="ARBA00007441"/>
    </source>
</evidence>
<keyword evidence="5" id="KW-0663">Pyridoxal phosphate</keyword>